<evidence type="ECO:0000313" key="3">
    <source>
        <dbReference type="Proteomes" id="UP000024404"/>
    </source>
</evidence>
<protein>
    <submittedName>
        <fullName evidence="2">Uncharacterized protein</fullName>
    </submittedName>
</protein>
<keyword evidence="1" id="KW-0812">Transmembrane</keyword>
<keyword evidence="3" id="KW-1185">Reference proteome</keyword>
<keyword evidence="1" id="KW-0472">Membrane</keyword>
<dbReference type="Proteomes" id="UP000024404">
    <property type="component" value="Unassembled WGS sequence"/>
</dbReference>
<reference evidence="2" key="2">
    <citation type="submission" date="2022-06" db="UniProtKB">
        <authorList>
            <consortium name="EnsemblMetazoa"/>
        </authorList>
    </citation>
    <scope>IDENTIFICATION</scope>
</reference>
<feature type="transmembrane region" description="Helical" evidence="1">
    <location>
        <begin position="101"/>
        <end position="124"/>
    </location>
</feature>
<name>A0A8R1XPY0_ONCVO</name>
<dbReference type="AlphaFoldDB" id="A0A8R1XPY0"/>
<feature type="transmembrane region" description="Helical" evidence="1">
    <location>
        <begin position="136"/>
        <end position="161"/>
    </location>
</feature>
<organism evidence="2 3">
    <name type="scientific">Onchocerca volvulus</name>
    <dbReference type="NCBI Taxonomy" id="6282"/>
    <lineage>
        <taxon>Eukaryota</taxon>
        <taxon>Metazoa</taxon>
        <taxon>Ecdysozoa</taxon>
        <taxon>Nematoda</taxon>
        <taxon>Chromadorea</taxon>
        <taxon>Rhabditida</taxon>
        <taxon>Spirurina</taxon>
        <taxon>Spiruromorpha</taxon>
        <taxon>Filarioidea</taxon>
        <taxon>Onchocercidae</taxon>
        <taxon>Onchocerca</taxon>
    </lineage>
</organism>
<dbReference type="EnsemblMetazoa" id="OVOC11903.1">
    <property type="protein sequence ID" value="OVOC11903.1"/>
    <property type="gene ID" value="WBGene00248712"/>
</dbReference>
<accession>A0A8R1XPY0</accession>
<feature type="transmembrane region" description="Helical" evidence="1">
    <location>
        <begin position="49"/>
        <end position="74"/>
    </location>
</feature>
<evidence type="ECO:0000313" key="2">
    <source>
        <dbReference type="EnsemblMetazoa" id="OVOC11903.1"/>
    </source>
</evidence>
<sequence>MERLKKFWNDIFSNEIDYSQFETRNGDTDIIVFREKSSKFMLFGTNIHVVLGATIAATIGLMVTIAFCIIYTFYHQREQGRNYFIDHLELGQFFKNHLFNIHLLDLIFALFFGIPCHYLLFYGIHRENKRYLTPFLIFYCTNFILNITFSSITIIATIVDIRRLLRGQVLYDFGWIAFQLGFTTAQGFAIYLVLRCKKYLNAKEHWKKIANRGTDNTDNSIIVDGVVADSSVIGI</sequence>
<dbReference type="EMBL" id="CMVM020000016">
    <property type="status" value="NOT_ANNOTATED_CDS"/>
    <property type="molecule type" value="Genomic_DNA"/>
</dbReference>
<proteinExistence type="predicted"/>
<feature type="transmembrane region" description="Helical" evidence="1">
    <location>
        <begin position="173"/>
        <end position="194"/>
    </location>
</feature>
<dbReference type="OMA" id="SYIACAI"/>
<reference evidence="3" key="1">
    <citation type="submission" date="2013-10" db="EMBL/GenBank/DDBJ databases">
        <title>Genome sequencing of Onchocerca volvulus.</title>
        <authorList>
            <person name="Cotton J."/>
            <person name="Tsai J."/>
            <person name="Stanley E."/>
            <person name="Tracey A."/>
            <person name="Holroyd N."/>
            <person name="Lustigman S."/>
            <person name="Berriman M."/>
        </authorList>
    </citation>
    <scope>NUCLEOTIDE SEQUENCE</scope>
</reference>
<evidence type="ECO:0000256" key="1">
    <source>
        <dbReference type="SAM" id="Phobius"/>
    </source>
</evidence>
<keyword evidence="1" id="KW-1133">Transmembrane helix</keyword>